<evidence type="ECO:0000256" key="1">
    <source>
        <dbReference type="SAM" id="MobiDB-lite"/>
    </source>
</evidence>
<feature type="region of interest" description="Disordered" evidence="1">
    <location>
        <begin position="322"/>
        <end position="350"/>
    </location>
</feature>
<reference evidence="2" key="1">
    <citation type="journal article" date="2021" name="Mol. Ecol. Resour.">
        <title>Apolygus lucorum genome provides insights into omnivorousness and mesophyll feeding.</title>
        <authorList>
            <person name="Liu Y."/>
            <person name="Liu H."/>
            <person name="Wang H."/>
            <person name="Huang T."/>
            <person name="Liu B."/>
            <person name="Yang B."/>
            <person name="Yin L."/>
            <person name="Li B."/>
            <person name="Zhang Y."/>
            <person name="Zhang S."/>
            <person name="Jiang F."/>
            <person name="Zhang X."/>
            <person name="Ren Y."/>
            <person name="Wang B."/>
            <person name="Wang S."/>
            <person name="Lu Y."/>
            <person name="Wu K."/>
            <person name="Fan W."/>
            <person name="Wang G."/>
        </authorList>
    </citation>
    <scope>NUCLEOTIDE SEQUENCE</scope>
    <source>
        <strain evidence="2">12Hb</strain>
    </source>
</reference>
<accession>A0A8S9X7C4</accession>
<feature type="compositionally biased region" description="Polar residues" evidence="1">
    <location>
        <begin position="229"/>
        <end position="241"/>
    </location>
</feature>
<dbReference type="EMBL" id="WIXP02000009">
    <property type="protein sequence ID" value="KAF6204882.1"/>
    <property type="molecule type" value="Genomic_DNA"/>
</dbReference>
<protein>
    <submittedName>
        <fullName evidence="2">Uncharacterized protein</fullName>
    </submittedName>
</protein>
<comment type="caution">
    <text evidence="2">The sequence shown here is derived from an EMBL/GenBank/DDBJ whole genome shotgun (WGS) entry which is preliminary data.</text>
</comment>
<feature type="compositionally biased region" description="Pro residues" evidence="1">
    <location>
        <begin position="184"/>
        <end position="197"/>
    </location>
</feature>
<evidence type="ECO:0000313" key="2">
    <source>
        <dbReference type="EMBL" id="KAF6204882.1"/>
    </source>
</evidence>
<organism evidence="2 3">
    <name type="scientific">Apolygus lucorum</name>
    <name type="common">Small green plant bug</name>
    <name type="synonym">Lygocoris lucorum</name>
    <dbReference type="NCBI Taxonomy" id="248454"/>
    <lineage>
        <taxon>Eukaryota</taxon>
        <taxon>Metazoa</taxon>
        <taxon>Ecdysozoa</taxon>
        <taxon>Arthropoda</taxon>
        <taxon>Hexapoda</taxon>
        <taxon>Insecta</taxon>
        <taxon>Pterygota</taxon>
        <taxon>Neoptera</taxon>
        <taxon>Paraneoptera</taxon>
        <taxon>Hemiptera</taxon>
        <taxon>Heteroptera</taxon>
        <taxon>Panheteroptera</taxon>
        <taxon>Cimicomorpha</taxon>
        <taxon>Miridae</taxon>
        <taxon>Mirini</taxon>
        <taxon>Apolygus</taxon>
    </lineage>
</organism>
<keyword evidence="3" id="KW-1185">Reference proteome</keyword>
<gene>
    <name evidence="2" type="ORF">GE061_019046</name>
</gene>
<feature type="compositionally biased region" description="Low complexity" evidence="1">
    <location>
        <begin position="160"/>
        <end position="169"/>
    </location>
</feature>
<feature type="region of interest" description="Disordered" evidence="1">
    <location>
        <begin position="362"/>
        <end position="389"/>
    </location>
</feature>
<evidence type="ECO:0000313" key="3">
    <source>
        <dbReference type="Proteomes" id="UP000466442"/>
    </source>
</evidence>
<dbReference type="AlphaFoldDB" id="A0A8S9X7C4"/>
<dbReference type="Proteomes" id="UP000466442">
    <property type="component" value="Linkage Group LG9"/>
</dbReference>
<sequence length="423" mass="46708">MGSKKHSLDAIAKIQKRSMIQYIPMEYISGHQREYTLIEKDELGNYVAQRGGCVLYPSFDANSNTITYEVYATLQGPPNSLFFTCDAVSATLSLDPECPCPSVLVKKSKSDSIYGNGGGADAGFDFSSHLYNNTYKDSNTNPEIKIGSCSKILNAVSSNNNAAAPTNNNRYKEPSTQRLTHPYRPSPPRHQGPPPVLPRVRSSSTTHPYHLPSQLQQRPPPVLPHEHSNSTVTRPLLSMQTPPAAARQAVQSNHPHTMQHPATDYRSQRSNLKRKVEPSTPQPVDRRNSSPFIIPTNEKPPPKKSSYPAAADGDVLQEEWEDLNDEEEEGAVGGINHSSSTDGGGGVTRKIDNYVESRNLMDFNDNDMSNTATSRPPLMPIPDEENEDDYPTEITITCNLNSDYDPFSDETLKIKATPSILIE</sequence>
<feature type="region of interest" description="Disordered" evidence="1">
    <location>
        <begin position="160"/>
        <end position="309"/>
    </location>
</feature>
<proteinExistence type="predicted"/>
<name>A0A8S9X7C4_APOLU</name>